<sequence>GEIPLEELSPDETTIVVRILSEPRLVNLKTKEEKKIDQLIDPASLVFSPNNKQIAWIKEVEESTHQELDETRRERELWLSRVNGEDAQLLTSFDENVVLLECWSGNYIYFQGIQSANARSLGRINTKTGEIEYIVPRYCNKSLNNCQNIEFSSSGRYFIYEIYKKIEDREITELYLGDFKKREFFEVLTTDQISDRLWFNNEESFLYTEQEVIKKEGTRETIHLVNLGKETDDAIYTGSYISQLTVDSGGKYLYFLEKIEEANDVKLMRLNIKTRETEEILIDDYFRLLLIQL</sequence>
<accession>X0ZA98</accession>
<dbReference type="AlphaFoldDB" id="X0ZA98"/>
<organism evidence="1">
    <name type="scientific">marine sediment metagenome</name>
    <dbReference type="NCBI Taxonomy" id="412755"/>
    <lineage>
        <taxon>unclassified sequences</taxon>
        <taxon>metagenomes</taxon>
        <taxon>ecological metagenomes</taxon>
    </lineage>
</organism>
<dbReference type="Gene3D" id="2.120.10.30">
    <property type="entry name" value="TolB, C-terminal domain"/>
    <property type="match status" value="1"/>
</dbReference>
<comment type="caution">
    <text evidence="1">The sequence shown here is derived from an EMBL/GenBank/DDBJ whole genome shotgun (WGS) entry which is preliminary data.</text>
</comment>
<evidence type="ECO:0000313" key="1">
    <source>
        <dbReference type="EMBL" id="GAG57323.1"/>
    </source>
</evidence>
<dbReference type="SUPFAM" id="SSF82171">
    <property type="entry name" value="DPP6 N-terminal domain-like"/>
    <property type="match status" value="1"/>
</dbReference>
<name>X0ZA98_9ZZZZ</name>
<dbReference type="InterPro" id="IPR011042">
    <property type="entry name" value="6-blade_b-propeller_TolB-like"/>
</dbReference>
<gene>
    <name evidence="1" type="ORF">S01H4_09572</name>
</gene>
<evidence type="ECO:0008006" key="2">
    <source>
        <dbReference type="Google" id="ProtNLM"/>
    </source>
</evidence>
<reference evidence="1" key="1">
    <citation type="journal article" date="2014" name="Front. Microbiol.">
        <title>High frequency of phylogenetically diverse reductive dehalogenase-homologous genes in deep subseafloor sedimentary metagenomes.</title>
        <authorList>
            <person name="Kawai M."/>
            <person name="Futagami T."/>
            <person name="Toyoda A."/>
            <person name="Takaki Y."/>
            <person name="Nishi S."/>
            <person name="Hori S."/>
            <person name="Arai W."/>
            <person name="Tsubouchi T."/>
            <person name="Morono Y."/>
            <person name="Uchiyama I."/>
            <person name="Ito T."/>
            <person name="Fujiyama A."/>
            <person name="Inagaki F."/>
            <person name="Takami H."/>
        </authorList>
    </citation>
    <scope>NUCLEOTIDE SEQUENCE</scope>
    <source>
        <strain evidence="1">Expedition CK06-06</strain>
    </source>
</reference>
<feature type="non-terminal residue" evidence="1">
    <location>
        <position position="1"/>
    </location>
</feature>
<proteinExistence type="predicted"/>
<dbReference type="EMBL" id="BART01003487">
    <property type="protein sequence ID" value="GAG57323.1"/>
    <property type="molecule type" value="Genomic_DNA"/>
</dbReference>
<protein>
    <recommendedName>
        <fullName evidence="2">Dipeptidylpeptidase IV N-terminal domain-containing protein</fullName>
    </recommendedName>
</protein>